<dbReference type="CDD" id="cd09001">
    <property type="entry name" value="GH43_FsAxh1-like"/>
    <property type="match status" value="1"/>
</dbReference>
<feature type="active site" description="Proton donor" evidence="4">
    <location>
        <position position="203"/>
    </location>
</feature>
<evidence type="ECO:0000256" key="2">
    <source>
        <dbReference type="ARBA" id="ARBA00022801"/>
    </source>
</evidence>
<gene>
    <name evidence="8" type="ORF">GH741_02755</name>
</gene>
<keyword evidence="3 6" id="KW-0326">Glycosidase</keyword>
<dbReference type="InterPro" id="IPR013320">
    <property type="entry name" value="ConA-like_dom_sf"/>
</dbReference>
<organism evidence="8 9">
    <name type="scientific">Aquibacillus halophilus</name>
    <dbReference type="NCBI Taxonomy" id="930132"/>
    <lineage>
        <taxon>Bacteria</taxon>
        <taxon>Bacillati</taxon>
        <taxon>Bacillota</taxon>
        <taxon>Bacilli</taxon>
        <taxon>Bacillales</taxon>
        <taxon>Bacillaceae</taxon>
        <taxon>Aquibacillus</taxon>
    </lineage>
</organism>
<dbReference type="AlphaFoldDB" id="A0A6A8DCT8"/>
<sequence>MNKNSSSDGNAPLDNHNQCTFENPILWADVPDPDVIRVGEVFYMSSTTMHMNPGVPIMKSYDLLNWDIVNYVYDVLADNDEQTLSNGKNEYGKGSWASSLRYNQGIFYLVVGSLATGKTYIFQTENIEQGPFKRSILDSYYHDMSLLFDDDGRVYMVYDVGDIKVIELTEDATAIKEDGLNKIIIPDASITASTKEDVGLPAEGAHIQKINGYYFVFTITWPKNSHRIQLVHRAESIDGDYQGRIAVSDITGTAQGGIVDTVDGNWYGMLFRDNGSVGRLPCLLQVTWENGWPVFGEKGIIPNKMPCPVNNKTSKQYIVQSDEFNYETNNVGLVWQWNHNPDQENWSLTKRPGFLRLKNGKISADLEEARNTLTQRTFGPECSGQIAIETINMKDGDVAGFAAFQKDYGFVGVKMMEGARSIVMVNASTGLAEEIERIPLEEDRVYFKIDFDYKNQTDKAYFYYSLNDVNWIQIGNTLQMSYKLDHFMGYRFALFNFAKETTGGFVDFDYFRVEDKIS</sequence>
<protein>
    <submittedName>
        <fullName evidence="8">Family 43 glycosylhydrolase</fullName>
    </submittedName>
</protein>
<evidence type="ECO:0000256" key="4">
    <source>
        <dbReference type="PIRSR" id="PIRSR606710-1"/>
    </source>
</evidence>
<dbReference type="Pfam" id="PF04616">
    <property type="entry name" value="Glyco_hydro_43"/>
    <property type="match status" value="1"/>
</dbReference>
<evidence type="ECO:0000256" key="1">
    <source>
        <dbReference type="ARBA" id="ARBA00009865"/>
    </source>
</evidence>
<feature type="domain" description="Beta-xylosidase C-terminal Concanavalin A-like" evidence="7">
    <location>
        <begin position="322"/>
        <end position="514"/>
    </location>
</feature>
<evidence type="ECO:0000259" key="7">
    <source>
        <dbReference type="Pfam" id="PF17851"/>
    </source>
</evidence>
<reference evidence="8" key="1">
    <citation type="submission" date="2019-11" db="EMBL/GenBank/DDBJ databases">
        <authorList>
            <person name="Li J."/>
        </authorList>
    </citation>
    <scope>NUCLEOTIDE SEQUENCE</scope>
    <source>
        <strain evidence="8">B6B</strain>
    </source>
</reference>
<dbReference type="SUPFAM" id="SSF49899">
    <property type="entry name" value="Concanavalin A-like lectins/glucanases"/>
    <property type="match status" value="1"/>
</dbReference>
<dbReference type="GO" id="GO:0004553">
    <property type="term" value="F:hydrolase activity, hydrolyzing O-glycosyl compounds"/>
    <property type="evidence" value="ECO:0007669"/>
    <property type="project" value="InterPro"/>
</dbReference>
<keyword evidence="9" id="KW-1185">Reference proteome</keyword>
<dbReference type="InterPro" id="IPR006710">
    <property type="entry name" value="Glyco_hydro_43"/>
</dbReference>
<comment type="similarity">
    <text evidence="1 6">Belongs to the glycosyl hydrolase 43 family.</text>
</comment>
<evidence type="ECO:0000256" key="6">
    <source>
        <dbReference type="RuleBase" id="RU361187"/>
    </source>
</evidence>
<dbReference type="InterPro" id="IPR023296">
    <property type="entry name" value="Glyco_hydro_beta-prop_sf"/>
</dbReference>
<proteinExistence type="inferred from homology"/>
<keyword evidence="2 6" id="KW-0378">Hydrolase</keyword>
<dbReference type="SUPFAM" id="SSF75005">
    <property type="entry name" value="Arabinanase/levansucrase/invertase"/>
    <property type="match status" value="1"/>
</dbReference>
<feature type="active site" description="Proton acceptor" evidence="4">
    <location>
        <position position="32"/>
    </location>
</feature>
<evidence type="ECO:0000313" key="8">
    <source>
        <dbReference type="EMBL" id="MRH41591.1"/>
    </source>
</evidence>
<name>A0A6A8DCT8_9BACI</name>
<accession>A0A6A8DCT8</accession>
<dbReference type="PANTHER" id="PTHR42812:SF15">
    <property type="entry name" value="HYDROLASE, PUTATIVE (AFU_ORTHOLOGUE AFUA_2G00930)-RELATED"/>
    <property type="match status" value="1"/>
</dbReference>
<dbReference type="InterPro" id="IPR051795">
    <property type="entry name" value="Glycosyl_Hydrlase_43"/>
</dbReference>
<dbReference type="Proteomes" id="UP000799092">
    <property type="component" value="Unassembled WGS sequence"/>
</dbReference>
<evidence type="ECO:0000256" key="5">
    <source>
        <dbReference type="PIRSR" id="PIRSR606710-2"/>
    </source>
</evidence>
<dbReference type="Pfam" id="PF17851">
    <property type="entry name" value="GH43_C2"/>
    <property type="match status" value="1"/>
</dbReference>
<dbReference type="EMBL" id="WJNG01000002">
    <property type="protein sequence ID" value="MRH41591.1"/>
    <property type="molecule type" value="Genomic_DNA"/>
</dbReference>
<dbReference type="RefSeq" id="WP_153735232.1">
    <property type="nucleotide sequence ID" value="NZ_WJNG01000002.1"/>
</dbReference>
<dbReference type="PANTHER" id="PTHR42812">
    <property type="entry name" value="BETA-XYLOSIDASE"/>
    <property type="match status" value="1"/>
</dbReference>
<evidence type="ECO:0000313" key="9">
    <source>
        <dbReference type="Proteomes" id="UP000799092"/>
    </source>
</evidence>
<dbReference type="Gene3D" id="2.60.120.200">
    <property type="match status" value="1"/>
</dbReference>
<evidence type="ECO:0000256" key="3">
    <source>
        <dbReference type="ARBA" id="ARBA00023295"/>
    </source>
</evidence>
<dbReference type="GO" id="GO:0005975">
    <property type="term" value="P:carbohydrate metabolic process"/>
    <property type="evidence" value="ECO:0007669"/>
    <property type="project" value="InterPro"/>
</dbReference>
<dbReference type="OrthoDB" id="9801455at2"/>
<dbReference type="Gene3D" id="2.115.10.20">
    <property type="entry name" value="Glycosyl hydrolase domain, family 43"/>
    <property type="match status" value="1"/>
</dbReference>
<feature type="site" description="Important for catalytic activity, responsible for pKa modulation of the active site Glu and correct orientation of both the proton donor and substrate" evidence="5">
    <location>
        <position position="143"/>
    </location>
</feature>
<dbReference type="InterPro" id="IPR041542">
    <property type="entry name" value="GH43_C2"/>
</dbReference>
<comment type="caution">
    <text evidence="8">The sequence shown here is derived from an EMBL/GenBank/DDBJ whole genome shotgun (WGS) entry which is preliminary data.</text>
</comment>